<feature type="transmembrane region" description="Helical" evidence="1">
    <location>
        <begin position="71"/>
        <end position="92"/>
    </location>
</feature>
<dbReference type="RefSeq" id="WP_169250220.1">
    <property type="nucleotide sequence ID" value="NZ_SPMZ01000070.1"/>
</dbReference>
<dbReference type="EMBL" id="SPMZ01000070">
    <property type="protein sequence ID" value="NMQ20950.1"/>
    <property type="molecule type" value="Genomic_DNA"/>
</dbReference>
<reference evidence="2 3" key="1">
    <citation type="submission" date="2019-03" db="EMBL/GenBank/DDBJ databases">
        <title>Metabolic reconstructions from genomes of highly enriched 'Candidatus Accumulibacter' and 'Candidatus Competibacter' bioreactor populations.</title>
        <authorList>
            <person name="Annavajhala M.K."/>
            <person name="Welles L."/>
            <person name="Abbas B."/>
            <person name="Sorokin D."/>
            <person name="Park H."/>
            <person name="Van Loosdrecht M."/>
            <person name="Chandran K."/>
        </authorList>
    </citation>
    <scope>NUCLEOTIDE SEQUENCE [LARGE SCALE GENOMIC DNA]</scope>
    <source>
        <strain evidence="2 3">SBR_G</strain>
    </source>
</reference>
<keyword evidence="1" id="KW-1133">Transmembrane helix</keyword>
<evidence type="ECO:0000313" key="2">
    <source>
        <dbReference type="EMBL" id="NMQ20950.1"/>
    </source>
</evidence>
<keyword evidence="3" id="KW-1185">Reference proteome</keyword>
<comment type="caution">
    <text evidence="2">The sequence shown here is derived from an EMBL/GenBank/DDBJ whole genome shotgun (WGS) entry which is preliminary data.</text>
</comment>
<feature type="transmembrane region" description="Helical" evidence="1">
    <location>
        <begin position="98"/>
        <end position="121"/>
    </location>
</feature>
<keyword evidence="1" id="KW-0472">Membrane</keyword>
<evidence type="ECO:0000256" key="1">
    <source>
        <dbReference type="SAM" id="Phobius"/>
    </source>
</evidence>
<proteinExistence type="predicted"/>
<sequence length="139" mass="15018">MPTLPEPSPGDDTDDAPPLGQGLAVAAESLYLINLLLLPGLGFLLLLWLFFHHRDSAPPLARVHLRQTMSASLWAGALLILANLLIIVLGGYQTAWTWIIVILYFTTVHTTLVLLGILGLARALAGQPCRYLLVGTLLS</sequence>
<gene>
    <name evidence="2" type="ORF">E4P82_18190</name>
</gene>
<dbReference type="Proteomes" id="UP000760480">
    <property type="component" value="Unassembled WGS sequence"/>
</dbReference>
<evidence type="ECO:0000313" key="3">
    <source>
        <dbReference type="Proteomes" id="UP000760480"/>
    </source>
</evidence>
<evidence type="ECO:0008006" key="4">
    <source>
        <dbReference type="Google" id="ProtNLM"/>
    </source>
</evidence>
<feature type="transmembrane region" description="Helical" evidence="1">
    <location>
        <begin position="31"/>
        <end position="51"/>
    </location>
</feature>
<protein>
    <recommendedName>
        <fullName evidence="4">Cytochrome C oxidase subunit III</fullName>
    </recommendedName>
</protein>
<organism evidence="2 3">
    <name type="scientific">Candidatus Competibacter phosphatis</name>
    <dbReference type="NCBI Taxonomy" id="221280"/>
    <lineage>
        <taxon>Bacteria</taxon>
        <taxon>Pseudomonadati</taxon>
        <taxon>Pseudomonadota</taxon>
        <taxon>Gammaproteobacteria</taxon>
        <taxon>Candidatus Competibacteraceae</taxon>
        <taxon>Candidatus Competibacter</taxon>
    </lineage>
</organism>
<accession>A0ABX1TNF8</accession>
<name>A0ABX1TNF8_9GAMM</name>
<keyword evidence="1" id="KW-0812">Transmembrane</keyword>